<keyword evidence="2" id="KW-0808">Transferase</keyword>
<organism evidence="2 3">
    <name type="scientific">Paenibacillus methanolicus</name>
    <dbReference type="NCBI Taxonomy" id="582686"/>
    <lineage>
        <taxon>Bacteria</taxon>
        <taxon>Bacillati</taxon>
        <taxon>Bacillota</taxon>
        <taxon>Bacilli</taxon>
        <taxon>Bacillales</taxon>
        <taxon>Paenibacillaceae</taxon>
        <taxon>Paenibacillus</taxon>
    </lineage>
</organism>
<keyword evidence="3" id="KW-1185">Reference proteome</keyword>
<dbReference type="InterPro" id="IPR000182">
    <property type="entry name" value="GNAT_dom"/>
</dbReference>
<dbReference type="Pfam" id="PF00583">
    <property type="entry name" value="Acetyltransf_1"/>
    <property type="match status" value="1"/>
</dbReference>
<evidence type="ECO:0000259" key="1">
    <source>
        <dbReference type="PROSITE" id="PS51186"/>
    </source>
</evidence>
<dbReference type="PROSITE" id="PS51186">
    <property type="entry name" value="GNAT"/>
    <property type="match status" value="1"/>
</dbReference>
<dbReference type="EMBL" id="VNHS01000005">
    <property type="protein sequence ID" value="TYP74549.1"/>
    <property type="molecule type" value="Genomic_DNA"/>
</dbReference>
<name>A0A5S5C5U8_9BACL</name>
<evidence type="ECO:0000313" key="2">
    <source>
        <dbReference type="EMBL" id="TYP74549.1"/>
    </source>
</evidence>
<dbReference type="GO" id="GO:0016747">
    <property type="term" value="F:acyltransferase activity, transferring groups other than amino-acyl groups"/>
    <property type="evidence" value="ECO:0007669"/>
    <property type="project" value="InterPro"/>
</dbReference>
<dbReference type="OrthoDB" id="8750087at2"/>
<dbReference type="InterPro" id="IPR016181">
    <property type="entry name" value="Acyl_CoA_acyltransferase"/>
</dbReference>
<comment type="caution">
    <text evidence="2">The sequence shown here is derived from an EMBL/GenBank/DDBJ whole genome shotgun (WGS) entry which is preliminary data.</text>
</comment>
<feature type="domain" description="N-acetyltransferase" evidence="1">
    <location>
        <begin position="9"/>
        <end position="174"/>
    </location>
</feature>
<dbReference type="SUPFAM" id="SSF55729">
    <property type="entry name" value="Acyl-CoA N-acyltransferases (Nat)"/>
    <property type="match status" value="1"/>
</dbReference>
<dbReference type="Gene3D" id="3.40.630.30">
    <property type="match status" value="1"/>
</dbReference>
<accession>A0A5S5C5U8</accession>
<reference evidence="2 3" key="1">
    <citation type="submission" date="2019-07" db="EMBL/GenBank/DDBJ databases">
        <title>Genomic Encyclopedia of Type Strains, Phase III (KMG-III): the genomes of soil and plant-associated and newly described type strains.</title>
        <authorList>
            <person name="Whitman W."/>
        </authorList>
    </citation>
    <scope>NUCLEOTIDE SEQUENCE [LARGE SCALE GENOMIC DNA]</scope>
    <source>
        <strain evidence="2 3">BL24</strain>
    </source>
</reference>
<proteinExistence type="predicted"/>
<dbReference type="Proteomes" id="UP000323257">
    <property type="component" value="Unassembled WGS sequence"/>
</dbReference>
<sequence length="174" mass="19793">METQKSAEIHISRLGLQDVGRVQSFMTDVISRLPSPDLFAMGDEAYLLEHMEELGEIYGAFMKGALVAYTVLAFPGLDERNLAREFGVPEEELSRVAVLEATVVHETARGHGLQRRFHDLRERRARERGCLYLYSTVHPDNLPSIRNLEAAGLSLRFTRPMYGGKMRHCYAKRL</sequence>
<protein>
    <submittedName>
        <fullName evidence="2">Acetyltransferase (GNAT) family protein</fullName>
    </submittedName>
</protein>
<gene>
    <name evidence="2" type="ORF">BCM02_10593</name>
</gene>
<dbReference type="RefSeq" id="WP_148929804.1">
    <property type="nucleotide sequence ID" value="NZ_VNHS01000005.1"/>
</dbReference>
<dbReference type="AlphaFoldDB" id="A0A5S5C5U8"/>
<evidence type="ECO:0000313" key="3">
    <source>
        <dbReference type="Proteomes" id="UP000323257"/>
    </source>
</evidence>